<keyword evidence="6 7" id="KW-0472">Membrane</keyword>
<comment type="subcellular location">
    <subcellularLocation>
        <location evidence="1 7">Cell membrane</location>
        <topology evidence="1 7">Multi-pass membrane protein</topology>
    </subcellularLocation>
</comment>
<dbReference type="InterPro" id="IPR042194">
    <property type="entry name" value="FHIPEP_1"/>
</dbReference>
<reference evidence="8 11" key="2">
    <citation type="submission" date="2018-01" db="EMBL/GenBank/DDBJ databases">
        <title>Complete genome sequence of Caulobacter flavus RHGG3.</title>
        <authorList>
            <person name="Yang E."/>
        </authorList>
    </citation>
    <scope>NUCLEOTIDE SEQUENCE [LARGE SCALE GENOMIC DNA]</scope>
    <source>
        <strain evidence="8 11">RHGG3</strain>
    </source>
</reference>
<dbReference type="InterPro" id="IPR025505">
    <property type="entry name" value="FHIPEP_CS"/>
</dbReference>
<dbReference type="PRINTS" id="PR00949">
    <property type="entry name" value="TYPE3IMAPROT"/>
</dbReference>
<feature type="transmembrane region" description="Helical" evidence="7">
    <location>
        <begin position="257"/>
        <end position="279"/>
    </location>
</feature>
<dbReference type="Gene3D" id="3.40.30.60">
    <property type="entry name" value="FHIPEP family, domain 1"/>
    <property type="match status" value="1"/>
</dbReference>
<dbReference type="Pfam" id="PF00771">
    <property type="entry name" value="FHIPEP"/>
    <property type="match status" value="1"/>
</dbReference>
<evidence type="ECO:0000256" key="4">
    <source>
        <dbReference type="ARBA" id="ARBA00022692"/>
    </source>
</evidence>
<dbReference type="GO" id="GO:0044780">
    <property type="term" value="P:bacterial-type flagellum assembly"/>
    <property type="evidence" value="ECO:0007669"/>
    <property type="project" value="InterPro"/>
</dbReference>
<dbReference type="NCBIfam" id="TIGR01398">
    <property type="entry name" value="FlhA"/>
    <property type="match status" value="1"/>
</dbReference>
<keyword evidence="7" id="KW-0653">Protein transport</keyword>
<gene>
    <name evidence="7 9" type="primary">flhA</name>
    <name evidence="8" type="ORF">C1707_12160</name>
    <name evidence="9" type="ORF">CFHF_08580</name>
</gene>
<comment type="function">
    <text evidence="7">Required for formation of the rod structure of the flagellar apparatus. Together with FliI and FliH, may constitute the export apparatus of flagellin.</text>
</comment>
<dbReference type="Proteomes" id="UP000234483">
    <property type="component" value="Unassembled WGS sequence"/>
</dbReference>
<keyword evidence="3 7" id="KW-1003">Cell membrane</keyword>
<feature type="transmembrane region" description="Helical" evidence="7">
    <location>
        <begin position="52"/>
        <end position="71"/>
    </location>
</feature>
<feature type="transmembrane region" description="Helical" evidence="7">
    <location>
        <begin position="216"/>
        <end position="237"/>
    </location>
</feature>
<dbReference type="Proteomes" id="UP000281192">
    <property type="component" value="Chromosome"/>
</dbReference>
<dbReference type="PANTHER" id="PTHR30161">
    <property type="entry name" value="FLAGELLAR EXPORT PROTEIN, MEMBRANE FLHA SUBUNIT-RELATED"/>
    <property type="match status" value="1"/>
</dbReference>
<dbReference type="AlphaFoldDB" id="A0A2N5CVR1"/>
<feature type="transmembrane region" description="Helical" evidence="7">
    <location>
        <begin position="291"/>
        <end position="310"/>
    </location>
</feature>
<evidence type="ECO:0000313" key="9">
    <source>
        <dbReference type="EMBL" id="PLR17866.1"/>
    </source>
</evidence>
<organism evidence="9 10">
    <name type="scientific">Caulobacter flavus</name>
    <dbReference type="NCBI Taxonomy" id="1679497"/>
    <lineage>
        <taxon>Bacteria</taxon>
        <taxon>Pseudomonadati</taxon>
        <taxon>Pseudomonadota</taxon>
        <taxon>Alphaproteobacteria</taxon>
        <taxon>Caulobacterales</taxon>
        <taxon>Caulobacteraceae</taxon>
        <taxon>Caulobacter</taxon>
    </lineage>
</organism>
<protein>
    <recommendedName>
        <fullName evidence="7">Flagellar biosynthesis protein FlhA</fullName>
    </recommendedName>
</protein>
<evidence type="ECO:0000256" key="3">
    <source>
        <dbReference type="ARBA" id="ARBA00022475"/>
    </source>
</evidence>
<evidence type="ECO:0000313" key="11">
    <source>
        <dbReference type="Proteomes" id="UP000281192"/>
    </source>
</evidence>
<accession>A0A2N5CVR1</accession>
<evidence type="ECO:0000313" key="8">
    <source>
        <dbReference type="EMBL" id="AYV46956.1"/>
    </source>
</evidence>
<dbReference type="Gene3D" id="3.40.50.12790">
    <property type="entry name" value="FHIPEP family, domain 4"/>
    <property type="match status" value="1"/>
</dbReference>
<dbReference type="InterPro" id="IPR006301">
    <property type="entry name" value="FlhA"/>
</dbReference>
<dbReference type="InterPro" id="IPR042193">
    <property type="entry name" value="FHIPEP_3"/>
</dbReference>
<dbReference type="EMBL" id="CP026100">
    <property type="protein sequence ID" value="AYV46956.1"/>
    <property type="molecule type" value="Genomic_DNA"/>
</dbReference>
<evidence type="ECO:0000313" key="10">
    <source>
        <dbReference type="Proteomes" id="UP000234483"/>
    </source>
</evidence>
<keyword evidence="11" id="KW-1185">Reference proteome</keyword>
<dbReference type="PROSITE" id="PS00994">
    <property type="entry name" value="FHIPEP"/>
    <property type="match status" value="1"/>
</dbReference>
<dbReference type="PANTHER" id="PTHR30161:SF1">
    <property type="entry name" value="FLAGELLAR BIOSYNTHESIS PROTEIN FLHA-RELATED"/>
    <property type="match status" value="1"/>
</dbReference>
<dbReference type="KEGG" id="cfh:C1707_12160"/>
<keyword evidence="5 7" id="KW-1133">Transmembrane helix</keyword>
<evidence type="ECO:0000256" key="5">
    <source>
        <dbReference type="ARBA" id="ARBA00022989"/>
    </source>
</evidence>
<feature type="transmembrane region" description="Helical" evidence="7">
    <location>
        <begin position="123"/>
        <end position="146"/>
    </location>
</feature>
<comment type="similarity">
    <text evidence="2 7">Belongs to the FHIPEP (flagella/HR/invasion proteins export pore) family.</text>
</comment>
<evidence type="ECO:0000256" key="7">
    <source>
        <dbReference type="RuleBase" id="RU364093"/>
    </source>
</evidence>
<evidence type="ECO:0000256" key="2">
    <source>
        <dbReference type="ARBA" id="ARBA00008835"/>
    </source>
</evidence>
<reference evidence="9 10" key="1">
    <citation type="submission" date="2017-12" db="EMBL/GenBank/DDBJ databases">
        <title>The genome sequence of Caulobacter flavus CGMCC1 15093.</title>
        <authorList>
            <person name="Gao J."/>
            <person name="Mao X."/>
            <person name="Sun J."/>
        </authorList>
    </citation>
    <scope>NUCLEOTIDE SEQUENCE [LARGE SCALE GENOMIC DNA]</scope>
    <source>
        <strain evidence="9 10">CGMCC1 15093</strain>
    </source>
</reference>
<dbReference type="EMBL" id="PJRQ01000015">
    <property type="protein sequence ID" value="PLR17866.1"/>
    <property type="molecule type" value="Genomic_DNA"/>
</dbReference>
<dbReference type="OrthoDB" id="9759185at2"/>
<dbReference type="GO" id="GO:0009306">
    <property type="term" value="P:protein secretion"/>
    <property type="evidence" value="ECO:0007669"/>
    <property type="project" value="InterPro"/>
</dbReference>
<feature type="transmembrane region" description="Helical" evidence="7">
    <location>
        <begin position="83"/>
        <end position="103"/>
    </location>
</feature>
<dbReference type="PIRSF" id="PIRSF005419">
    <property type="entry name" value="FlhA"/>
    <property type="match status" value="1"/>
</dbReference>
<evidence type="ECO:0000256" key="6">
    <source>
        <dbReference type="ARBA" id="ARBA00023136"/>
    </source>
</evidence>
<dbReference type="GO" id="GO:0005886">
    <property type="term" value="C:plasma membrane"/>
    <property type="evidence" value="ECO:0007669"/>
    <property type="project" value="UniProtKB-SubCell"/>
</dbReference>
<dbReference type="InterPro" id="IPR001712">
    <property type="entry name" value="T3SS_FHIPEP"/>
</dbReference>
<keyword evidence="7" id="KW-1005">Bacterial flagellum biogenesis</keyword>
<proteinExistence type="inferred from homology"/>
<keyword evidence="4 7" id="KW-0812">Transmembrane</keyword>
<sequence length="705" mass="74683">MADAAAPKAASSIPSAKSLWEGILRGEMGLAVGVVGIIVLLILPVPPALLDILLAVSLTGSVLILMTAVLIKKPLEFTSFPTVLLVATLYRLGLNIASTRLILGNGHEGGHGAGAVIAAFGNLMMQGNFVIGVIIFIILVVVNFMVVTKGSGRIAEVAARFTLDAMPGKQMAIDADLSTGLIDQDTAKIRRKELEQESTFFGAMDGASKFVKGDAVAGLIITGINIVGGILIGVVQHKVPMGEAASTYTLMTIGDGLVSQIPALIISIAAGLVVSKAGVEGSADKALTTQLAMNPVALGMVSASSGVIALIPGMPLLPFAGLAVGAGYLAYRRAQQAKLAPAKEAAEAAAAAAAAAPAEPEEEPISAALAIDDVKIELGYGLLTLINDLEGRRLTDQIRALRKTLATEFGFVMPPVRILDNMRLANQGYAIRIKEMEAGLGEVRLGHLMAMDPRGGQVELPGEHVREPAFGLPATWVADDLREEATFRGYTVVDPATVLTTHLTEILKENMADLLSYAEVQKLLKELPENQKKLVDDLIPGVVNAATIQRVLQALLKERVSIRDLPQILEGIGEAAPHTASVTQLVEQVRARLARQLCWANRGEDGALPIITLSADWEQAFAEALIGPGEDKQLALAPSRLQDFIRGVRDTFERAALQGESPVLLTSPGIRPYVRSIIERFRGQTVVMSQNEIHPRARLKTVGMV</sequence>
<keyword evidence="7" id="KW-0813">Transport</keyword>
<keyword evidence="7" id="KW-1006">Bacterial flagellum protein export</keyword>
<keyword evidence="9" id="KW-0966">Cell projection</keyword>
<feature type="transmembrane region" description="Helical" evidence="7">
    <location>
        <begin position="28"/>
        <end position="46"/>
    </location>
</feature>
<name>A0A2N5CVR1_9CAUL</name>
<keyword evidence="9" id="KW-0282">Flagellum</keyword>
<dbReference type="InterPro" id="IPR042196">
    <property type="entry name" value="FHIPEP_4"/>
</dbReference>
<evidence type="ECO:0000256" key="1">
    <source>
        <dbReference type="ARBA" id="ARBA00004651"/>
    </source>
</evidence>
<dbReference type="Gene3D" id="1.10.8.540">
    <property type="entry name" value="FHIPEP family, domain 3"/>
    <property type="match status" value="1"/>
</dbReference>
<keyword evidence="9" id="KW-0969">Cilium</keyword>
<dbReference type="RefSeq" id="WP_101712598.1">
    <property type="nucleotide sequence ID" value="NZ_CP026100.1"/>
</dbReference>